<dbReference type="AlphaFoldDB" id="A0A0K8TNQ5"/>
<keyword evidence="3" id="KW-0862">Zinc</keyword>
<dbReference type="InterPro" id="IPR003656">
    <property type="entry name" value="Znf_BED"/>
</dbReference>
<dbReference type="InterPro" id="IPR036236">
    <property type="entry name" value="Znf_C2H2_sf"/>
</dbReference>
<organism evidence="6">
    <name type="scientific">Tabanus bromius</name>
    <name type="common">Band-eyed brown horse fly</name>
    <dbReference type="NCBI Taxonomy" id="304241"/>
    <lineage>
        <taxon>Eukaryota</taxon>
        <taxon>Metazoa</taxon>
        <taxon>Ecdysozoa</taxon>
        <taxon>Arthropoda</taxon>
        <taxon>Hexapoda</taxon>
        <taxon>Insecta</taxon>
        <taxon>Pterygota</taxon>
        <taxon>Neoptera</taxon>
        <taxon>Endopterygota</taxon>
        <taxon>Diptera</taxon>
        <taxon>Brachycera</taxon>
        <taxon>Tabanomorpha</taxon>
        <taxon>Tabanoidea</taxon>
        <taxon>Tabanidae</taxon>
        <taxon>Tabanus</taxon>
    </lineage>
</organism>
<dbReference type="PROSITE" id="PS50808">
    <property type="entry name" value="ZF_BED"/>
    <property type="match status" value="1"/>
</dbReference>
<evidence type="ECO:0000256" key="3">
    <source>
        <dbReference type="ARBA" id="ARBA00022833"/>
    </source>
</evidence>
<feature type="domain" description="BED-type" evidence="5">
    <location>
        <begin position="1"/>
        <end position="49"/>
    </location>
</feature>
<dbReference type="Pfam" id="PF02892">
    <property type="entry name" value="zf-BED"/>
    <property type="match status" value="1"/>
</dbReference>
<dbReference type="GO" id="GO:0003677">
    <property type="term" value="F:DNA binding"/>
    <property type="evidence" value="ECO:0007669"/>
    <property type="project" value="InterPro"/>
</dbReference>
<protein>
    <recommendedName>
        <fullName evidence="5">BED-type domain-containing protein</fullName>
    </recommendedName>
</protein>
<sequence>KSFVWRYFEREGGTTAKCKLCGKNVVNHGNTTNLKYHLQKAHSTDDDVLKLDLSRYNVKDELIQEFQKREIHLDDTEAHSRTTDNSNERENWEYKQNELVSEETTPEHIESTNYVERDVENMKDKEHNGVNHFTEFPESAVARTDQPNSDDYCHLFGSFIAAEMRNLRSPVLQKKFKRKVLQALLDVSADDDICTNDETVSGRRNHITM</sequence>
<reference evidence="6" key="1">
    <citation type="journal article" date="2015" name="Insect Biochem. Mol. Biol.">
        <title>An insight into the sialome of the horse fly, Tabanus bromius.</title>
        <authorList>
            <person name="Ribeiro J.M."/>
            <person name="Kazimirova M."/>
            <person name="Takac P."/>
            <person name="Andersen J.F."/>
            <person name="Francischetti I.M."/>
        </authorList>
    </citation>
    <scope>NUCLEOTIDE SEQUENCE</scope>
</reference>
<feature type="non-terminal residue" evidence="6">
    <location>
        <position position="1"/>
    </location>
</feature>
<proteinExistence type="evidence at transcript level"/>
<evidence type="ECO:0000256" key="4">
    <source>
        <dbReference type="PROSITE-ProRule" id="PRU00027"/>
    </source>
</evidence>
<dbReference type="SMART" id="SM00614">
    <property type="entry name" value="ZnF_BED"/>
    <property type="match status" value="1"/>
</dbReference>
<name>A0A0K8TNQ5_TABBR</name>
<dbReference type="GO" id="GO:0008270">
    <property type="term" value="F:zinc ion binding"/>
    <property type="evidence" value="ECO:0007669"/>
    <property type="project" value="UniProtKB-KW"/>
</dbReference>
<evidence type="ECO:0000259" key="5">
    <source>
        <dbReference type="PROSITE" id="PS50808"/>
    </source>
</evidence>
<evidence type="ECO:0000256" key="2">
    <source>
        <dbReference type="ARBA" id="ARBA00022771"/>
    </source>
</evidence>
<dbReference type="SUPFAM" id="SSF57667">
    <property type="entry name" value="beta-beta-alpha zinc fingers"/>
    <property type="match status" value="1"/>
</dbReference>
<evidence type="ECO:0000256" key="1">
    <source>
        <dbReference type="ARBA" id="ARBA00022723"/>
    </source>
</evidence>
<accession>A0A0K8TNQ5</accession>
<keyword evidence="2 4" id="KW-0863">Zinc-finger</keyword>
<dbReference type="EMBL" id="GDAI01001847">
    <property type="protein sequence ID" value="JAI15756.1"/>
    <property type="molecule type" value="mRNA"/>
</dbReference>
<evidence type="ECO:0000313" key="6">
    <source>
        <dbReference type="EMBL" id="JAI15756.1"/>
    </source>
</evidence>
<keyword evidence="1" id="KW-0479">Metal-binding</keyword>